<protein>
    <submittedName>
        <fullName evidence="1">Uncharacterized protein</fullName>
    </submittedName>
</protein>
<sequence length="77" mass="8405">MWFPAQAADADLGLLLAAEHIDAVPAPAWLLALQQALDTDQRDAWEALAAELPAAGFDEKSGQRLATFIAERFKEKQ</sequence>
<gene>
    <name evidence="1" type="ORF">WB794_13305</name>
</gene>
<keyword evidence="2" id="KW-1185">Reference proteome</keyword>
<comment type="caution">
    <text evidence="1">The sequence shown here is derived from an EMBL/GenBank/DDBJ whole genome shotgun (WGS) entry which is preliminary data.</text>
</comment>
<dbReference type="Proteomes" id="UP001364472">
    <property type="component" value="Unassembled WGS sequence"/>
</dbReference>
<name>A0AAW9RCY4_9GAMM</name>
<proteinExistence type="predicted"/>
<dbReference type="EMBL" id="JBBDHC010000031">
    <property type="protein sequence ID" value="MEJ1250636.1"/>
    <property type="molecule type" value="Genomic_DNA"/>
</dbReference>
<organism evidence="1 2">
    <name type="scientific">Denitratimonas tolerans</name>
    <dbReference type="NCBI Taxonomy" id="1338420"/>
    <lineage>
        <taxon>Bacteria</taxon>
        <taxon>Pseudomonadati</taxon>
        <taxon>Pseudomonadota</taxon>
        <taxon>Gammaproteobacteria</taxon>
        <taxon>Lysobacterales</taxon>
        <taxon>Lysobacteraceae</taxon>
        <taxon>Denitratimonas</taxon>
    </lineage>
</organism>
<evidence type="ECO:0000313" key="1">
    <source>
        <dbReference type="EMBL" id="MEJ1250636.1"/>
    </source>
</evidence>
<accession>A0AAW9RCY4</accession>
<reference evidence="1 2" key="1">
    <citation type="journal article" date="2016" name="Antonie Van Leeuwenhoek">
        <title>Denitratimonas tolerans gen. nov., sp. nov., a denitrifying bacterium isolated from a bioreactor for tannery wastewater treatment.</title>
        <authorList>
            <person name="Han S.I."/>
            <person name="Kim J.O."/>
            <person name="Lee Y.R."/>
            <person name="Ekpeghere K.I."/>
            <person name="Koh S.C."/>
            <person name="Whang K.S."/>
        </authorList>
    </citation>
    <scope>NUCLEOTIDE SEQUENCE [LARGE SCALE GENOMIC DNA]</scope>
    <source>
        <strain evidence="1 2">KACC 17565</strain>
    </source>
</reference>
<dbReference type="AlphaFoldDB" id="A0AAW9RCY4"/>
<dbReference type="RefSeq" id="WP_337336341.1">
    <property type="nucleotide sequence ID" value="NZ_JBBDHC010000031.1"/>
</dbReference>
<evidence type="ECO:0000313" key="2">
    <source>
        <dbReference type="Proteomes" id="UP001364472"/>
    </source>
</evidence>